<dbReference type="Proteomes" id="UP000184066">
    <property type="component" value="Unassembled WGS sequence"/>
</dbReference>
<organism evidence="2 3">
    <name type="scientific">Oceanicella actignis</name>
    <dbReference type="NCBI Taxonomy" id="1189325"/>
    <lineage>
        <taxon>Bacteria</taxon>
        <taxon>Pseudomonadati</taxon>
        <taxon>Pseudomonadota</taxon>
        <taxon>Alphaproteobacteria</taxon>
        <taxon>Rhodobacterales</taxon>
        <taxon>Paracoccaceae</taxon>
        <taxon>Oceanicella</taxon>
    </lineage>
</organism>
<accession>A0A1M7STP2</accession>
<dbReference type="OrthoDB" id="9794455at2"/>
<evidence type="ECO:0000313" key="3">
    <source>
        <dbReference type="Proteomes" id="UP000184066"/>
    </source>
</evidence>
<sequence>MMKGIFSWLAAAALTATGALAAPITGNGDPLSDPAAAGAVKFDFESVAPGAYTVLDLGLVKLSGWDLRSGGKTAAPLHVDSKFPIDHASALPTPFGPYSHCGDYVCYDTSGKYNTQGQSLSNGEESINYDDGGAPLPYVTQIEFLFTAPATFFAMNLGGLDNTWELATYDASDALIDFLEIAPQFSSSTGQYYGASSAAGIVRATLTSRLGFAQNDPNGEMILLDNLTVSVPPTPAPLPAGLPLMAAALAALGFAARRRKS</sequence>
<dbReference type="RefSeq" id="WP_072746784.1">
    <property type="nucleotide sequence ID" value="NZ_FOHL01000001.1"/>
</dbReference>
<keyword evidence="3" id="KW-1185">Reference proteome</keyword>
<proteinExistence type="predicted"/>
<feature type="chain" id="PRO_5009929282" evidence="1">
    <location>
        <begin position="22"/>
        <end position="261"/>
    </location>
</feature>
<reference evidence="2 3" key="1">
    <citation type="submission" date="2016-12" db="EMBL/GenBank/DDBJ databases">
        <authorList>
            <person name="Song W.-J."/>
            <person name="Kurnit D.M."/>
        </authorList>
    </citation>
    <scope>NUCLEOTIDE SEQUENCE [LARGE SCALE GENOMIC DNA]</scope>
    <source>
        <strain evidence="2 3">CGMCC 1.10808</strain>
    </source>
</reference>
<name>A0A1M7STP2_9RHOB</name>
<evidence type="ECO:0000313" key="2">
    <source>
        <dbReference type="EMBL" id="SHN61766.1"/>
    </source>
</evidence>
<gene>
    <name evidence="2" type="ORF">SAMN05216200_103207</name>
</gene>
<dbReference type="STRING" id="1189325.SAMN04488119_101206"/>
<evidence type="ECO:0000256" key="1">
    <source>
        <dbReference type="SAM" id="SignalP"/>
    </source>
</evidence>
<protein>
    <submittedName>
        <fullName evidence="2">VPLPA-CTERM protein sorting domain-containing protein</fullName>
    </submittedName>
</protein>
<dbReference type="AlphaFoldDB" id="A0A1M7STP2"/>
<keyword evidence="1" id="KW-0732">Signal</keyword>
<feature type="signal peptide" evidence="1">
    <location>
        <begin position="1"/>
        <end position="21"/>
    </location>
</feature>
<dbReference type="EMBL" id="FRDL01000003">
    <property type="protein sequence ID" value="SHN61766.1"/>
    <property type="molecule type" value="Genomic_DNA"/>
</dbReference>